<proteinExistence type="predicted"/>
<comment type="caution">
    <text evidence="1">The sequence shown here is derived from an EMBL/GenBank/DDBJ whole genome shotgun (WGS) entry which is preliminary data.</text>
</comment>
<gene>
    <name evidence="1" type="ORF">H206_02743</name>
</gene>
<sequence length="97" mass="10750">MQRTVTVGQSQIKMKPTEGSRMLFKVSEHELIGHTASVSFSRFITLDSILHCIVSSYFNFYVVFVVLVEEITRGQSGIKTMKKGGEPASRSTSCCAL</sequence>
<evidence type="ECO:0000313" key="1">
    <source>
        <dbReference type="EMBL" id="RWX43386.1"/>
    </source>
</evidence>
<reference evidence="1 2" key="1">
    <citation type="submission" date="2017-01" db="EMBL/GenBank/DDBJ databases">
        <title>The cable genome- insights into the physiology and evolution of filamentous bacteria capable of sulfide oxidation via long distance electron transfer.</title>
        <authorList>
            <person name="Schreiber L."/>
            <person name="Bjerg J.T."/>
            <person name="Boggild A."/>
            <person name="Van De Vossenberg J."/>
            <person name="Meysman F."/>
            <person name="Nielsen L.P."/>
            <person name="Schramm A."/>
            <person name="Kjeldsen K.U."/>
        </authorList>
    </citation>
    <scope>NUCLEOTIDE SEQUENCE [LARGE SCALE GENOMIC DNA]</scope>
    <source>
        <strain evidence="1">MCF</strain>
    </source>
</reference>
<protein>
    <submittedName>
        <fullName evidence="1">Uncharacterized protein</fullName>
    </submittedName>
</protein>
<organism evidence="1 2">
    <name type="scientific">Candidatus Electrothrix aarhusensis</name>
    <dbReference type="NCBI Taxonomy" id="1859131"/>
    <lineage>
        <taxon>Bacteria</taxon>
        <taxon>Pseudomonadati</taxon>
        <taxon>Thermodesulfobacteriota</taxon>
        <taxon>Desulfobulbia</taxon>
        <taxon>Desulfobulbales</taxon>
        <taxon>Desulfobulbaceae</taxon>
        <taxon>Candidatus Electrothrix</taxon>
    </lineage>
</organism>
<dbReference type="Proteomes" id="UP000287853">
    <property type="component" value="Unassembled WGS sequence"/>
</dbReference>
<accession>A0A3S3U497</accession>
<dbReference type="AlphaFoldDB" id="A0A3S3U497"/>
<name>A0A3S3U497_9BACT</name>
<dbReference type="EMBL" id="MTKO01000121">
    <property type="protein sequence ID" value="RWX43386.1"/>
    <property type="molecule type" value="Genomic_DNA"/>
</dbReference>
<keyword evidence="2" id="KW-1185">Reference proteome</keyword>
<evidence type="ECO:0000313" key="2">
    <source>
        <dbReference type="Proteomes" id="UP000287853"/>
    </source>
</evidence>